<dbReference type="PANTHER" id="PTHR30386:SF17">
    <property type="entry name" value="ALKALINE PROTEASE SECRETION PROTEIN APRE"/>
    <property type="match status" value="1"/>
</dbReference>
<accession>A0A7W6D4K5</accession>
<dbReference type="PRINTS" id="PR01490">
    <property type="entry name" value="RTXTOXIND"/>
</dbReference>
<proteinExistence type="inferred from homology"/>
<keyword evidence="5 9" id="KW-0997">Cell inner membrane</keyword>
<evidence type="ECO:0000256" key="6">
    <source>
        <dbReference type="ARBA" id="ARBA00022692"/>
    </source>
</evidence>
<evidence type="ECO:0000313" key="14">
    <source>
        <dbReference type="Proteomes" id="UP000574761"/>
    </source>
</evidence>
<evidence type="ECO:0000259" key="12">
    <source>
        <dbReference type="Pfam" id="PF26002"/>
    </source>
</evidence>
<feature type="domain" description="AprE-like long alpha-helical hairpin" evidence="11">
    <location>
        <begin position="90"/>
        <end position="278"/>
    </location>
</feature>
<keyword evidence="14" id="KW-1185">Reference proteome</keyword>
<dbReference type="AlphaFoldDB" id="A0A7W6D4K5"/>
<dbReference type="EMBL" id="JACIEE010000002">
    <property type="protein sequence ID" value="MBB3975967.1"/>
    <property type="molecule type" value="Genomic_DNA"/>
</dbReference>
<dbReference type="InterPro" id="IPR058781">
    <property type="entry name" value="HH_AprE-like"/>
</dbReference>
<dbReference type="NCBIfam" id="TIGR01843">
    <property type="entry name" value="type_I_hlyD"/>
    <property type="match status" value="1"/>
</dbReference>
<dbReference type="Proteomes" id="UP000574761">
    <property type="component" value="Unassembled WGS sequence"/>
</dbReference>
<evidence type="ECO:0000256" key="4">
    <source>
        <dbReference type="ARBA" id="ARBA00022475"/>
    </source>
</evidence>
<evidence type="ECO:0000256" key="10">
    <source>
        <dbReference type="SAM" id="Coils"/>
    </source>
</evidence>
<dbReference type="InterPro" id="IPR058982">
    <property type="entry name" value="Beta-barrel_AprE"/>
</dbReference>
<evidence type="ECO:0000256" key="8">
    <source>
        <dbReference type="ARBA" id="ARBA00023136"/>
    </source>
</evidence>
<keyword evidence="6" id="KW-0812">Transmembrane</keyword>
<comment type="subcellular location">
    <subcellularLocation>
        <location evidence="1 9">Cell inner membrane</location>
        <topology evidence="1 9">Single-pass membrane protein</topology>
    </subcellularLocation>
</comment>
<dbReference type="PANTHER" id="PTHR30386">
    <property type="entry name" value="MEMBRANE FUSION SUBUNIT OF EMRAB-TOLC MULTIDRUG EFFLUX PUMP"/>
    <property type="match status" value="1"/>
</dbReference>
<evidence type="ECO:0000256" key="2">
    <source>
        <dbReference type="ARBA" id="ARBA00009477"/>
    </source>
</evidence>
<evidence type="ECO:0000313" key="13">
    <source>
        <dbReference type="EMBL" id="MBB3975967.1"/>
    </source>
</evidence>
<comment type="caution">
    <text evidence="13">The sequence shown here is derived from an EMBL/GenBank/DDBJ whole genome shotgun (WGS) entry which is preliminary data.</text>
</comment>
<keyword evidence="10" id="KW-0175">Coiled coil</keyword>
<evidence type="ECO:0000256" key="5">
    <source>
        <dbReference type="ARBA" id="ARBA00022519"/>
    </source>
</evidence>
<gene>
    <name evidence="13" type="ORF">GGQ64_001154</name>
</gene>
<evidence type="ECO:0000256" key="9">
    <source>
        <dbReference type="RuleBase" id="RU365093"/>
    </source>
</evidence>
<keyword evidence="7" id="KW-1133">Transmembrane helix</keyword>
<feature type="domain" description="AprE-like beta-barrel" evidence="12">
    <location>
        <begin position="322"/>
        <end position="411"/>
    </location>
</feature>
<evidence type="ECO:0000256" key="1">
    <source>
        <dbReference type="ARBA" id="ARBA00004377"/>
    </source>
</evidence>
<dbReference type="Gene3D" id="2.40.30.170">
    <property type="match status" value="1"/>
</dbReference>
<dbReference type="Gene3D" id="2.40.50.100">
    <property type="match status" value="1"/>
</dbReference>
<dbReference type="Pfam" id="PF25994">
    <property type="entry name" value="HH_AprE"/>
    <property type="match status" value="1"/>
</dbReference>
<keyword evidence="4 9" id="KW-1003">Cell membrane</keyword>
<organism evidence="13 14">
    <name type="scientific">Mycoplana azooxidifex</name>
    <dbReference type="NCBI Taxonomy" id="1636188"/>
    <lineage>
        <taxon>Bacteria</taxon>
        <taxon>Pseudomonadati</taxon>
        <taxon>Pseudomonadota</taxon>
        <taxon>Alphaproteobacteria</taxon>
        <taxon>Hyphomicrobiales</taxon>
        <taxon>Rhizobiaceae</taxon>
        <taxon>Mycoplana</taxon>
    </lineage>
</organism>
<evidence type="ECO:0000256" key="7">
    <source>
        <dbReference type="ARBA" id="ARBA00022989"/>
    </source>
</evidence>
<feature type="coiled-coil region" evidence="10">
    <location>
        <begin position="253"/>
        <end position="280"/>
    </location>
</feature>
<dbReference type="InterPro" id="IPR010129">
    <property type="entry name" value="T1SS_HlyD"/>
</dbReference>
<evidence type="ECO:0000259" key="11">
    <source>
        <dbReference type="Pfam" id="PF25994"/>
    </source>
</evidence>
<feature type="coiled-coil region" evidence="10">
    <location>
        <begin position="172"/>
        <end position="199"/>
    </location>
</feature>
<dbReference type="GO" id="GO:0015031">
    <property type="term" value="P:protein transport"/>
    <property type="evidence" value="ECO:0007669"/>
    <property type="project" value="InterPro"/>
</dbReference>
<dbReference type="GO" id="GO:0005886">
    <property type="term" value="C:plasma membrane"/>
    <property type="evidence" value="ECO:0007669"/>
    <property type="project" value="UniProtKB-SubCell"/>
</dbReference>
<keyword evidence="8" id="KW-0472">Membrane</keyword>
<dbReference type="Pfam" id="PF26002">
    <property type="entry name" value="Beta-barrel_AprE"/>
    <property type="match status" value="1"/>
</dbReference>
<comment type="similarity">
    <text evidence="2 9">Belongs to the membrane fusion protein (MFP) (TC 8.A.1) family.</text>
</comment>
<dbReference type="RefSeq" id="WP_183800345.1">
    <property type="nucleotide sequence ID" value="NZ_JACIEE010000002.1"/>
</dbReference>
<keyword evidence="3 9" id="KW-0813">Transport</keyword>
<reference evidence="13 14" key="1">
    <citation type="submission" date="2020-08" db="EMBL/GenBank/DDBJ databases">
        <title>Genomic Encyclopedia of Type Strains, Phase IV (KMG-IV): sequencing the most valuable type-strain genomes for metagenomic binning, comparative biology and taxonomic classification.</title>
        <authorList>
            <person name="Goeker M."/>
        </authorList>
    </citation>
    <scope>NUCLEOTIDE SEQUENCE [LARGE SCALE GENOMIC DNA]</scope>
    <source>
        <strain evidence="13 14">DSM 100211</strain>
    </source>
</reference>
<name>A0A7W6D4K5_9HYPH</name>
<evidence type="ECO:0000256" key="3">
    <source>
        <dbReference type="ARBA" id="ARBA00022448"/>
    </source>
</evidence>
<protein>
    <recommendedName>
        <fullName evidence="9">Membrane fusion protein (MFP) family protein</fullName>
    </recommendedName>
</protein>
<dbReference type="InterPro" id="IPR050739">
    <property type="entry name" value="MFP"/>
</dbReference>
<sequence>MSTMNKTWSGRNYALIGYTTVFLLLGGMASWAALTRINGAVVASGIIEVASNRQVVQHLTGGVVGKINVHEGDRVNAGDVLMRLDDTFDQSELAVIESQLYSLMGTAARLIAEQDEKPEINFDPEMIERAKSDPEVAEIIDGQTRLMKARRETRDKQIGQLTERKNQIGKQNEGLDSRIAALETQLKLISQELDAQNKLLKQSLTNASRVLQLQREEAEISGTISQAKSSIAENAGKVAEIELAILNVDSDMREEATTSLREIEAKIAELKENRTAKHETLSRMDITAPVPGVVLGMQVHALRSVIKPADALMFIIPQENDLVIKTQISPTQIDQVHIGQVAHIRFGAFDHRSTPEIFGHVTKVAADVLQDQRTGATYYQAEIKPDAGEMLKLGEDKHVMPGMPVETFIQTAERSPMEYLIKPLADYFAKAFRER</sequence>